<reference evidence="1 2" key="1">
    <citation type="submission" date="2016-10" db="EMBL/GenBank/DDBJ databases">
        <title>Complete Genome Sequence of Acetogen Clostridium formicoaceticum ATCC 27076.</title>
        <authorList>
            <person name="Bao T."/>
            <person name="Cheng C."/>
            <person name="Zhao J."/>
            <person name="Yang S.-T."/>
            <person name="Wang J."/>
            <person name="Wang M."/>
        </authorList>
    </citation>
    <scope>NUCLEOTIDE SEQUENCE [LARGE SCALE GENOMIC DNA]</scope>
    <source>
        <strain evidence="1 2">ATCC 27076</strain>
    </source>
</reference>
<proteinExistence type="predicted"/>
<keyword evidence="2" id="KW-1185">Reference proteome</keyword>
<evidence type="ECO:0000313" key="2">
    <source>
        <dbReference type="Proteomes" id="UP000177894"/>
    </source>
</evidence>
<gene>
    <name evidence="1" type="ORF">BJL90_14510</name>
</gene>
<organism evidence="1 2">
    <name type="scientific">Clostridium formicaceticum</name>
    <dbReference type="NCBI Taxonomy" id="1497"/>
    <lineage>
        <taxon>Bacteria</taxon>
        <taxon>Bacillati</taxon>
        <taxon>Bacillota</taxon>
        <taxon>Clostridia</taxon>
        <taxon>Eubacteriales</taxon>
        <taxon>Clostridiaceae</taxon>
        <taxon>Clostridium</taxon>
    </lineage>
</organism>
<evidence type="ECO:0000313" key="1">
    <source>
        <dbReference type="EMBL" id="AOY76960.1"/>
    </source>
</evidence>
<protein>
    <submittedName>
        <fullName evidence="1">Uncharacterized protein</fullName>
    </submittedName>
</protein>
<sequence length="69" mass="8095">MLAFHIYTFLSYKVFDINDEQNKPQKHLQLYANVFAVYSIYLDFIFRVKTPPLSVRVGEMFQLAGMSSL</sequence>
<dbReference type="Proteomes" id="UP000177894">
    <property type="component" value="Chromosome"/>
</dbReference>
<dbReference type="EMBL" id="CP017603">
    <property type="protein sequence ID" value="AOY76960.1"/>
    <property type="molecule type" value="Genomic_DNA"/>
</dbReference>
<accession>A0ABM6EV56</accession>
<name>A0ABM6EV56_9CLOT</name>